<dbReference type="OrthoDB" id="291834at2759"/>
<dbReference type="AlphaFoldDB" id="A0A8S1KKB1"/>
<comment type="caution">
    <text evidence="1">The sequence shown here is derived from an EMBL/GenBank/DDBJ whole genome shotgun (WGS) entry which is preliminary data.</text>
</comment>
<protein>
    <submittedName>
        <fullName evidence="1">Uncharacterized protein</fullName>
    </submittedName>
</protein>
<dbReference type="EMBL" id="CAJJDN010000009">
    <property type="protein sequence ID" value="CAD8055579.1"/>
    <property type="molecule type" value="Genomic_DNA"/>
</dbReference>
<dbReference type="Proteomes" id="UP000692954">
    <property type="component" value="Unassembled WGS sequence"/>
</dbReference>
<name>A0A8S1KKB1_9CILI</name>
<proteinExistence type="predicted"/>
<evidence type="ECO:0000313" key="2">
    <source>
        <dbReference type="Proteomes" id="UP000692954"/>
    </source>
</evidence>
<accession>A0A8S1KKB1</accession>
<organism evidence="1 2">
    <name type="scientific">Paramecium sonneborni</name>
    <dbReference type="NCBI Taxonomy" id="65129"/>
    <lineage>
        <taxon>Eukaryota</taxon>
        <taxon>Sar</taxon>
        <taxon>Alveolata</taxon>
        <taxon>Ciliophora</taxon>
        <taxon>Intramacronucleata</taxon>
        <taxon>Oligohymenophorea</taxon>
        <taxon>Peniculida</taxon>
        <taxon>Parameciidae</taxon>
        <taxon>Paramecium</taxon>
    </lineage>
</organism>
<keyword evidence="2" id="KW-1185">Reference proteome</keyword>
<reference evidence="1" key="1">
    <citation type="submission" date="2021-01" db="EMBL/GenBank/DDBJ databases">
        <authorList>
            <consortium name="Genoscope - CEA"/>
            <person name="William W."/>
        </authorList>
    </citation>
    <scope>NUCLEOTIDE SEQUENCE</scope>
</reference>
<evidence type="ECO:0000313" key="1">
    <source>
        <dbReference type="EMBL" id="CAD8055579.1"/>
    </source>
</evidence>
<sequence length="182" mass="21721">MQDLSDQKINSRKLIFFMFSQRHKPRNASLAIQQEKIIKKQVQLSKKDGKARYLTPKKLNQSFQARLLDLPIISNSPKNQFYVTQIFTQIDEKEKNTYLQDWDQKFDSLACGTLRTFNLTKEQKLFNKSFSLEEQQEMIQTFKQKPPFQSVKKTKLRQIKQKTFDKEFVIDDISQYLNKIQD</sequence>
<gene>
    <name evidence="1" type="ORF">PSON_ATCC_30995.1.T0090314</name>
</gene>